<organism evidence="4 5">
    <name type="scientific">Leptothrix cholodnii (strain ATCC 51168 / LMG 8142 / SP-6)</name>
    <name type="common">Leptothrix discophora (strain SP-6)</name>
    <dbReference type="NCBI Taxonomy" id="395495"/>
    <lineage>
        <taxon>Bacteria</taxon>
        <taxon>Pseudomonadati</taxon>
        <taxon>Pseudomonadota</taxon>
        <taxon>Betaproteobacteria</taxon>
        <taxon>Burkholderiales</taxon>
        <taxon>Sphaerotilaceae</taxon>
        <taxon>Leptothrix</taxon>
    </lineage>
</organism>
<dbReference type="InterPro" id="IPR011990">
    <property type="entry name" value="TPR-like_helical_dom_sf"/>
</dbReference>
<dbReference type="Proteomes" id="UP000001693">
    <property type="component" value="Chromosome"/>
</dbReference>
<dbReference type="Pfam" id="PF00486">
    <property type="entry name" value="Trans_reg_C"/>
    <property type="match status" value="1"/>
</dbReference>
<dbReference type="GO" id="GO:0003677">
    <property type="term" value="F:DNA binding"/>
    <property type="evidence" value="ECO:0007669"/>
    <property type="project" value="UniProtKB-UniRule"/>
</dbReference>
<evidence type="ECO:0000256" key="2">
    <source>
        <dbReference type="PROSITE-ProRule" id="PRU01091"/>
    </source>
</evidence>
<dbReference type="PROSITE" id="PS51755">
    <property type="entry name" value="OMPR_PHOB"/>
    <property type="match status" value="1"/>
</dbReference>
<dbReference type="Gene3D" id="3.40.50.10070">
    <property type="entry name" value="TolB, N-terminal domain"/>
    <property type="match status" value="1"/>
</dbReference>
<keyword evidence="1 2" id="KW-0238">DNA-binding</keyword>
<name>B1Y588_LEPCP</name>
<dbReference type="InterPro" id="IPR001867">
    <property type="entry name" value="OmpR/PhoB-type_DNA-bd"/>
</dbReference>
<dbReference type="KEGG" id="lch:Lcho_0043"/>
<evidence type="ECO:0000259" key="3">
    <source>
        <dbReference type="PROSITE" id="PS51755"/>
    </source>
</evidence>
<dbReference type="Gene3D" id="1.25.40.10">
    <property type="entry name" value="Tetratricopeptide repeat domain"/>
    <property type="match status" value="1"/>
</dbReference>
<dbReference type="SUPFAM" id="SSF48452">
    <property type="entry name" value="TPR-like"/>
    <property type="match status" value="2"/>
</dbReference>
<evidence type="ECO:0000313" key="4">
    <source>
        <dbReference type="EMBL" id="ACB32318.1"/>
    </source>
</evidence>
<dbReference type="RefSeq" id="WP_012345080.1">
    <property type="nucleotide sequence ID" value="NC_010524.1"/>
</dbReference>
<dbReference type="eggNOG" id="COG0457">
    <property type="taxonomic scope" value="Bacteria"/>
</dbReference>
<dbReference type="InterPro" id="IPR036388">
    <property type="entry name" value="WH-like_DNA-bd_sf"/>
</dbReference>
<evidence type="ECO:0000256" key="1">
    <source>
        <dbReference type="ARBA" id="ARBA00023125"/>
    </source>
</evidence>
<feature type="DNA-binding region" description="OmpR/PhoB-type" evidence="2">
    <location>
        <begin position="2"/>
        <end position="95"/>
    </location>
</feature>
<dbReference type="GO" id="GO:0006355">
    <property type="term" value="P:regulation of DNA-templated transcription"/>
    <property type="evidence" value="ECO:0007669"/>
    <property type="project" value="InterPro"/>
</dbReference>
<dbReference type="HOGENOM" id="CLU_019981_4_0_4"/>
<dbReference type="AlphaFoldDB" id="B1Y588"/>
<evidence type="ECO:0000313" key="5">
    <source>
        <dbReference type="Proteomes" id="UP000001693"/>
    </source>
</evidence>
<keyword evidence="5" id="KW-1185">Reference proteome</keyword>
<dbReference type="SMART" id="SM00862">
    <property type="entry name" value="Trans_reg_C"/>
    <property type="match status" value="1"/>
</dbReference>
<feature type="domain" description="OmpR/PhoB-type" evidence="3">
    <location>
        <begin position="2"/>
        <end position="95"/>
    </location>
</feature>
<dbReference type="InterPro" id="IPR016032">
    <property type="entry name" value="Sig_transdc_resp-reg_C-effctor"/>
</dbReference>
<dbReference type="EMBL" id="CP001013">
    <property type="protein sequence ID" value="ACB32318.1"/>
    <property type="molecule type" value="Genomic_DNA"/>
</dbReference>
<dbReference type="Gene3D" id="1.10.10.10">
    <property type="entry name" value="Winged helix-like DNA-binding domain superfamily/Winged helix DNA-binding domain"/>
    <property type="match status" value="1"/>
</dbReference>
<sequence length="543" mass="58433">MSHRYTTGEFEVRPDERRVLLRGEPVPLGARAFDVLMCLIAQRERVVTKNELLEQVWPGMVVEENNLTVHVSALRKVFGAQAVATIPGRGYRFVMALDETTGAPAVAPVPAPAPASVVGADGPTGLTLPDRPSIAVLPLDNLSGDAQQDLLIEGLSEDVITELSRFRSLFVIARNSSFSFRGLAHGERDVRAIARELGVRYVLEGSLRRAGDRVRVAVQLVDAVSATQLWAEKYDRAVDDLFALQEELTRAIVGAIAPQIEAGEFQKIRSARGRDLNAYTLAMRARDTARRADREGDATTRDEALRLAHEAVEIDPGCGVALATIAFVQWQQIWAGSAASPVDAAVAGLAAARRAIALDGSDHHAHLWKAMLQLFTHQHAAGLADLQRAHELNPNDALTLSLLGQYLAAEADSAADAATGVRHVLDALRLSPRDPLRWSFLNSLAWASFAAFDHAGAVDAASRALGEAPQFPPARLCRVIGQVGLGAIDAARADFETLRALAPQMVATRLAGDWSYANPALVQRATAFLRVAAGLDEPGRLDT</sequence>
<dbReference type="eggNOG" id="COG3710">
    <property type="taxonomic scope" value="Bacteria"/>
</dbReference>
<dbReference type="eggNOG" id="COG5616">
    <property type="taxonomic scope" value="Bacteria"/>
</dbReference>
<dbReference type="CDD" id="cd00383">
    <property type="entry name" value="trans_reg_C"/>
    <property type="match status" value="1"/>
</dbReference>
<reference evidence="4 5" key="1">
    <citation type="submission" date="2008-03" db="EMBL/GenBank/DDBJ databases">
        <title>Complete sequence of Leptothrix cholodnii SP-6.</title>
        <authorList>
            <consortium name="US DOE Joint Genome Institute"/>
            <person name="Copeland A."/>
            <person name="Lucas S."/>
            <person name="Lapidus A."/>
            <person name="Glavina del Rio T."/>
            <person name="Dalin E."/>
            <person name="Tice H."/>
            <person name="Bruce D."/>
            <person name="Goodwin L."/>
            <person name="Pitluck S."/>
            <person name="Chertkov O."/>
            <person name="Brettin T."/>
            <person name="Detter J.C."/>
            <person name="Han C."/>
            <person name="Kuske C.R."/>
            <person name="Schmutz J."/>
            <person name="Larimer F."/>
            <person name="Land M."/>
            <person name="Hauser L."/>
            <person name="Kyrpides N."/>
            <person name="Lykidis A."/>
            <person name="Emerson D."/>
            <person name="Richardson P."/>
        </authorList>
    </citation>
    <scope>NUCLEOTIDE SEQUENCE [LARGE SCALE GENOMIC DNA]</scope>
    <source>
        <strain evidence="5">ATCC 51168 / LMG 8142 / SP-6</strain>
    </source>
</reference>
<accession>B1Y588</accession>
<dbReference type="GO" id="GO:0000160">
    <property type="term" value="P:phosphorelay signal transduction system"/>
    <property type="evidence" value="ECO:0007669"/>
    <property type="project" value="InterPro"/>
</dbReference>
<gene>
    <name evidence="4" type="ordered locus">Lcho_0043</name>
</gene>
<protein>
    <submittedName>
        <fullName evidence="4">Transcriptional regulator domain protein</fullName>
    </submittedName>
</protein>
<dbReference type="STRING" id="395495.Lcho_0043"/>
<proteinExistence type="predicted"/>
<dbReference type="SUPFAM" id="SSF46894">
    <property type="entry name" value="C-terminal effector domain of the bipartite response regulators"/>
    <property type="match status" value="1"/>
</dbReference>